<reference evidence="3" key="1">
    <citation type="journal article" date="2008" name="Nat. Genet.">
        <title>The Pristionchus pacificus genome provides a unique perspective on nematode lifestyle and parasitism.</title>
        <authorList>
            <person name="Dieterich C."/>
            <person name="Clifton S.W."/>
            <person name="Schuster L.N."/>
            <person name="Chinwalla A."/>
            <person name="Delehaunty K."/>
            <person name="Dinkelacker I."/>
            <person name="Fulton L."/>
            <person name="Fulton R."/>
            <person name="Godfrey J."/>
            <person name="Minx P."/>
            <person name="Mitreva M."/>
            <person name="Roeseler W."/>
            <person name="Tian H."/>
            <person name="Witte H."/>
            <person name="Yang S.P."/>
            <person name="Wilson R.K."/>
            <person name="Sommer R.J."/>
        </authorList>
    </citation>
    <scope>NUCLEOTIDE SEQUENCE [LARGE SCALE GENOMIC DNA]</scope>
    <source>
        <strain evidence="3">PS312</strain>
    </source>
</reference>
<feature type="chain" id="PRO_5035824662" evidence="1">
    <location>
        <begin position="18"/>
        <end position="609"/>
    </location>
</feature>
<evidence type="ECO:0000256" key="1">
    <source>
        <dbReference type="SAM" id="SignalP"/>
    </source>
</evidence>
<dbReference type="PANTHER" id="PTHR22699:SF1">
    <property type="entry name" value="THIOREDOXIN DOMAIN-CONTAINING PROTEIN 16"/>
    <property type="match status" value="1"/>
</dbReference>
<dbReference type="InterPro" id="IPR040090">
    <property type="entry name" value="TXNDC16"/>
</dbReference>
<keyword evidence="3" id="KW-1185">Reference proteome</keyword>
<gene>
    <name evidence="2" type="primary">WBGene00278454</name>
</gene>
<reference evidence="2" key="2">
    <citation type="submission" date="2022-06" db="UniProtKB">
        <authorList>
            <consortium name="EnsemblMetazoa"/>
        </authorList>
    </citation>
    <scope>IDENTIFICATION</scope>
    <source>
        <strain evidence="2">PS312</strain>
    </source>
</reference>
<accession>A0A8R1YZD5</accession>
<dbReference type="Proteomes" id="UP000005239">
    <property type="component" value="Unassembled WGS sequence"/>
</dbReference>
<dbReference type="EnsemblMetazoa" id="PPA40085.1">
    <property type="protein sequence ID" value="PPA40085.1"/>
    <property type="gene ID" value="WBGene00278454"/>
</dbReference>
<dbReference type="PANTHER" id="PTHR22699">
    <property type="entry name" value="THIOREDOXIN DOMAIN-CONTAINING PROTEIN 16"/>
    <property type="match status" value="1"/>
</dbReference>
<name>A0A8R1YZD5_PRIPA</name>
<evidence type="ECO:0000313" key="3">
    <source>
        <dbReference type="Proteomes" id="UP000005239"/>
    </source>
</evidence>
<feature type="signal peptide" evidence="1">
    <location>
        <begin position="1"/>
        <end position="17"/>
    </location>
</feature>
<sequence length="609" mass="69067">MRHFLFFLLLSISSIRCQCPHMGGKKVSPPSALPHSSIQSTFIYKSNNSPSNFALLVIRIVKRIKEELREKGNLSLDNENIHCEEGSNQPLCTDYHRVDNFNLFILEDSKTGARVYSLEEELNGEEETRIETAILDALSRHSKRDLTVFASPKAERIVGFVRELTTEELEEMGRRGEKKIRKSEKGGAILSPLLIHPIDNKLVQMRSTKDVDITAKNLIEVSNNEEMDRILEEKTHLFILFWSNTDSVSIHSFSLFTNASLLMPSYQDTVLAHVPCHIHTQFCTGLTSRDLHMVVGYSNGAKVSTLSEMMDSLLYRDWMEIVRAGPIRELNGIEHVKETKRGFVDGSRRVAVTIGTFPSREDMAFRHFQMAADKLYGQYYLFYSIKEGLPSIQTYRHGESIYRRQGHVDEFDPQSIARFIVSSSQPTIIPISTGFNSDFLLRNIRPLLLLISSPSFDISNLSRFSFHHSSSFIVAYLDNSIPETSSVLKDLFIESTDPHLIILDKTKVWHMELSESNTEEEILQWTEAIVETEPDMLLSPLSVHPLRTLQISAINRVFGRQAIDIPEDPSLYSPLPSIDILHSLKDSQSSSGCPFMNEGASASSNHQEL</sequence>
<proteinExistence type="predicted"/>
<protein>
    <submittedName>
        <fullName evidence="2">Uncharacterized protein</fullName>
    </submittedName>
</protein>
<organism evidence="2 3">
    <name type="scientific">Pristionchus pacificus</name>
    <name type="common">Parasitic nematode worm</name>
    <dbReference type="NCBI Taxonomy" id="54126"/>
    <lineage>
        <taxon>Eukaryota</taxon>
        <taxon>Metazoa</taxon>
        <taxon>Ecdysozoa</taxon>
        <taxon>Nematoda</taxon>
        <taxon>Chromadorea</taxon>
        <taxon>Rhabditida</taxon>
        <taxon>Rhabditina</taxon>
        <taxon>Diplogasteromorpha</taxon>
        <taxon>Diplogasteroidea</taxon>
        <taxon>Neodiplogasteridae</taxon>
        <taxon>Pristionchus</taxon>
    </lineage>
</organism>
<evidence type="ECO:0000313" key="2">
    <source>
        <dbReference type="EnsemblMetazoa" id="PPA40085.1"/>
    </source>
</evidence>
<keyword evidence="1" id="KW-0732">Signal</keyword>
<dbReference type="AlphaFoldDB" id="A0A8R1YZD5"/>